<organism evidence="4 5">
    <name type="scientific">Microbulbifer salipaludis</name>
    <dbReference type="NCBI Taxonomy" id="187980"/>
    <lineage>
        <taxon>Bacteria</taxon>
        <taxon>Pseudomonadati</taxon>
        <taxon>Pseudomonadota</taxon>
        <taxon>Gammaproteobacteria</taxon>
        <taxon>Cellvibrionales</taxon>
        <taxon>Microbulbiferaceae</taxon>
        <taxon>Microbulbifer</taxon>
    </lineage>
</organism>
<keyword evidence="4" id="KW-0418">Kinase</keyword>
<comment type="caution">
    <text evidence="4">The sequence shown here is derived from an EMBL/GenBank/DDBJ whole genome shotgun (WGS) entry which is preliminary data.</text>
</comment>
<evidence type="ECO:0000313" key="4">
    <source>
        <dbReference type="EMBL" id="MBN8430987.1"/>
    </source>
</evidence>
<dbReference type="InterPro" id="IPR010559">
    <property type="entry name" value="Sig_transdc_His_kin_internal"/>
</dbReference>
<feature type="transmembrane region" description="Helical" evidence="1">
    <location>
        <begin position="69"/>
        <end position="90"/>
    </location>
</feature>
<reference evidence="4 5" key="1">
    <citation type="submission" date="2020-12" db="EMBL/GenBank/DDBJ databases">
        <title>Oil enriched cultivation method for isolating marine PHA-producing bacteria.</title>
        <authorList>
            <person name="Zheng W."/>
            <person name="Yu S."/>
            <person name="Huang Y."/>
        </authorList>
    </citation>
    <scope>NUCLEOTIDE SEQUENCE [LARGE SCALE GENOMIC DNA]</scope>
    <source>
        <strain evidence="4 5">SN0-2</strain>
    </source>
</reference>
<feature type="transmembrane region" description="Helical" evidence="1">
    <location>
        <begin position="12"/>
        <end position="29"/>
    </location>
</feature>
<dbReference type="Gene3D" id="3.30.565.10">
    <property type="entry name" value="Histidine kinase-like ATPase, C-terminal domain"/>
    <property type="match status" value="1"/>
</dbReference>
<dbReference type="InterPro" id="IPR036890">
    <property type="entry name" value="HATPase_C_sf"/>
</dbReference>
<feature type="transmembrane region" description="Helical" evidence="1">
    <location>
        <begin position="41"/>
        <end position="57"/>
    </location>
</feature>
<accession>A0ABS3E6S4</accession>
<keyword evidence="1" id="KW-0472">Membrane</keyword>
<dbReference type="EMBL" id="JAEKJR010000002">
    <property type="protein sequence ID" value="MBN8430987.1"/>
    <property type="molecule type" value="Genomic_DNA"/>
</dbReference>
<keyword evidence="1" id="KW-0812">Transmembrane</keyword>
<evidence type="ECO:0000313" key="5">
    <source>
        <dbReference type="Proteomes" id="UP000664293"/>
    </source>
</evidence>
<keyword evidence="4" id="KW-0808">Transferase</keyword>
<proteinExistence type="predicted"/>
<sequence length="376" mass="42863">MPSASWFWKLQFFSWSGILVVTFLSLSFWQNSGERPTYEPFNTIFQCGIGFLLSLLLKPIFDVAWDAPLALRTFVYFLAVAVIAGIWTLLRMETYTQLSGAHSIWAEFGGWYYASLFIFLFWSALYCGVKYFILLENEHKIVLEMASFHEQEQVRRLHAETIAREAQLKMLRYQLNPHFLFNTLNSINALIRLKRQDQARDMIVRLSQFLRHSLSEDPIKKITLEQEVRAVLLYLDIEKTRFADRLRVEVEIGYTAKKALVPSLLLQPLAENAIKYAIAVSESGGIIAIRANIDDQTLAICVSDSGSSGERIDEDPAFSGSTGVGLVNIRERLQTLYPDNFRICQSRDTGGGMTVNIRIPAEYHEQATPEAINEPT</sequence>
<dbReference type="Pfam" id="PF02518">
    <property type="entry name" value="HATPase_c"/>
    <property type="match status" value="1"/>
</dbReference>
<evidence type="ECO:0000259" key="3">
    <source>
        <dbReference type="Pfam" id="PF06580"/>
    </source>
</evidence>
<keyword evidence="1" id="KW-1133">Transmembrane helix</keyword>
<dbReference type="SUPFAM" id="SSF55874">
    <property type="entry name" value="ATPase domain of HSP90 chaperone/DNA topoisomerase II/histidine kinase"/>
    <property type="match status" value="1"/>
</dbReference>
<dbReference type="Pfam" id="PF06580">
    <property type="entry name" value="His_kinase"/>
    <property type="match status" value="1"/>
</dbReference>
<protein>
    <submittedName>
        <fullName evidence="4">Histidine kinase</fullName>
    </submittedName>
</protein>
<gene>
    <name evidence="4" type="ORF">JF535_09005</name>
</gene>
<feature type="domain" description="Histidine kinase/HSP90-like ATPase" evidence="2">
    <location>
        <begin position="265"/>
        <end position="361"/>
    </location>
</feature>
<dbReference type="PANTHER" id="PTHR34220:SF7">
    <property type="entry name" value="SENSOR HISTIDINE KINASE YPDA"/>
    <property type="match status" value="1"/>
</dbReference>
<dbReference type="InterPro" id="IPR050640">
    <property type="entry name" value="Bact_2-comp_sensor_kinase"/>
</dbReference>
<dbReference type="GO" id="GO:0016301">
    <property type="term" value="F:kinase activity"/>
    <property type="evidence" value="ECO:0007669"/>
    <property type="project" value="UniProtKB-KW"/>
</dbReference>
<keyword evidence="5" id="KW-1185">Reference proteome</keyword>
<feature type="domain" description="Signal transduction histidine kinase internal region" evidence="3">
    <location>
        <begin position="166"/>
        <end position="246"/>
    </location>
</feature>
<feature type="transmembrane region" description="Helical" evidence="1">
    <location>
        <begin position="110"/>
        <end position="133"/>
    </location>
</feature>
<name>A0ABS3E6S4_9GAMM</name>
<evidence type="ECO:0000259" key="2">
    <source>
        <dbReference type="Pfam" id="PF02518"/>
    </source>
</evidence>
<evidence type="ECO:0000256" key="1">
    <source>
        <dbReference type="SAM" id="Phobius"/>
    </source>
</evidence>
<dbReference type="PANTHER" id="PTHR34220">
    <property type="entry name" value="SENSOR HISTIDINE KINASE YPDA"/>
    <property type="match status" value="1"/>
</dbReference>
<dbReference type="Proteomes" id="UP000664293">
    <property type="component" value="Unassembled WGS sequence"/>
</dbReference>
<dbReference type="InterPro" id="IPR003594">
    <property type="entry name" value="HATPase_dom"/>
</dbReference>